<feature type="transmembrane region" description="Helical" evidence="6">
    <location>
        <begin position="232"/>
        <end position="249"/>
    </location>
</feature>
<dbReference type="EMBL" id="JABFTP020000103">
    <property type="protein sequence ID" value="KAL3278205.1"/>
    <property type="molecule type" value="Genomic_DNA"/>
</dbReference>
<evidence type="ECO:0000256" key="3">
    <source>
        <dbReference type="ARBA" id="ARBA00022692"/>
    </source>
</evidence>
<comment type="subcellular location">
    <subcellularLocation>
        <location evidence="6">Golgi apparatus membrane</location>
        <topology evidence="6">Multi-pass membrane protein</topology>
    </subcellularLocation>
    <subcellularLocation>
        <location evidence="1">Membrane</location>
        <topology evidence="1">Multi-pass membrane protein</topology>
    </subcellularLocation>
</comment>
<evidence type="ECO:0000256" key="4">
    <source>
        <dbReference type="ARBA" id="ARBA00022989"/>
    </source>
</evidence>
<evidence type="ECO:0000313" key="9">
    <source>
        <dbReference type="Proteomes" id="UP001516400"/>
    </source>
</evidence>
<organism evidence="8 9">
    <name type="scientific">Cryptolaemus montrouzieri</name>
    <dbReference type="NCBI Taxonomy" id="559131"/>
    <lineage>
        <taxon>Eukaryota</taxon>
        <taxon>Metazoa</taxon>
        <taxon>Ecdysozoa</taxon>
        <taxon>Arthropoda</taxon>
        <taxon>Hexapoda</taxon>
        <taxon>Insecta</taxon>
        <taxon>Pterygota</taxon>
        <taxon>Neoptera</taxon>
        <taxon>Endopterygota</taxon>
        <taxon>Coleoptera</taxon>
        <taxon>Polyphaga</taxon>
        <taxon>Cucujiformia</taxon>
        <taxon>Coccinelloidea</taxon>
        <taxon>Coccinellidae</taxon>
        <taxon>Scymninae</taxon>
        <taxon>Scymnini</taxon>
        <taxon>Cryptolaemus</taxon>
    </lineage>
</organism>
<feature type="transmembrane region" description="Helical" evidence="6">
    <location>
        <begin position="141"/>
        <end position="160"/>
    </location>
</feature>
<dbReference type="InterPro" id="IPR045231">
    <property type="entry name" value="Yip1/4-like"/>
</dbReference>
<feature type="transmembrane region" description="Helical" evidence="6">
    <location>
        <begin position="167"/>
        <end position="193"/>
    </location>
</feature>
<dbReference type="AlphaFoldDB" id="A0ABD2NHJ8"/>
<dbReference type="PANTHER" id="PTHR21236:SF2">
    <property type="entry name" value="PROTEIN YIPF"/>
    <property type="match status" value="1"/>
</dbReference>
<evidence type="ECO:0000259" key="7">
    <source>
        <dbReference type="Pfam" id="PF04893"/>
    </source>
</evidence>
<evidence type="ECO:0000256" key="1">
    <source>
        <dbReference type="ARBA" id="ARBA00004141"/>
    </source>
</evidence>
<evidence type="ECO:0000313" key="8">
    <source>
        <dbReference type="EMBL" id="KAL3278205.1"/>
    </source>
</evidence>
<evidence type="ECO:0000256" key="6">
    <source>
        <dbReference type="RuleBase" id="RU361264"/>
    </source>
</evidence>
<dbReference type="InterPro" id="IPR006977">
    <property type="entry name" value="Yip1_dom"/>
</dbReference>
<keyword evidence="3 6" id="KW-0812">Transmembrane</keyword>
<keyword evidence="5 6" id="KW-0472">Membrane</keyword>
<dbReference type="PANTHER" id="PTHR21236">
    <property type="entry name" value="GOLGI MEMBRANE PROTEIN YIP1"/>
    <property type="match status" value="1"/>
</dbReference>
<gene>
    <name evidence="8" type="ORF">HHI36_013544</name>
</gene>
<feature type="transmembrane region" description="Helical" evidence="6">
    <location>
        <begin position="117"/>
        <end position="135"/>
    </location>
</feature>
<sequence length="250" mass="28023">MSGFSQENTFWSQPNDQPYQSNFYQTEFNQFQNQQLDFKPLEEYGQQVYNPGFTPMPTMSYMDAKEGPPEEYDEPPLLEELEIYPDRILEKVQAVLNPFRSHGLADDAEYLTKDADLAGPIFFYLILAVCLFLSGNKTHFGYVYGVTVLASLLMYGLLTLMTLEDGVFTFTTVFSVLGYCLIPIIGLSVVGVFFSLQGILGIVFSVVAALWCSISASRLFVTISGDMEQQPIIAYPCALVAGVYILMVIF</sequence>
<dbReference type="GO" id="GO:0000139">
    <property type="term" value="C:Golgi membrane"/>
    <property type="evidence" value="ECO:0007669"/>
    <property type="project" value="UniProtKB-SubCell"/>
</dbReference>
<evidence type="ECO:0000256" key="5">
    <source>
        <dbReference type="ARBA" id="ARBA00023136"/>
    </source>
</evidence>
<protein>
    <recommendedName>
        <fullName evidence="6">Protein YIPF</fullName>
    </recommendedName>
</protein>
<proteinExistence type="inferred from homology"/>
<keyword evidence="9" id="KW-1185">Reference proteome</keyword>
<comment type="similarity">
    <text evidence="2 6">Belongs to the YIP1 family.</text>
</comment>
<keyword evidence="4 6" id="KW-1133">Transmembrane helix</keyword>
<evidence type="ECO:0000256" key="2">
    <source>
        <dbReference type="ARBA" id="ARBA00010596"/>
    </source>
</evidence>
<accession>A0ABD2NHJ8</accession>
<feature type="transmembrane region" description="Helical" evidence="6">
    <location>
        <begin position="199"/>
        <end position="220"/>
    </location>
</feature>
<dbReference type="Proteomes" id="UP001516400">
    <property type="component" value="Unassembled WGS sequence"/>
</dbReference>
<reference evidence="8 9" key="1">
    <citation type="journal article" date="2021" name="BMC Biol.">
        <title>Horizontally acquired antibacterial genes associated with adaptive radiation of ladybird beetles.</title>
        <authorList>
            <person name="Li H.S."/>
            <person name="Tang X.F."/>
            <person name="Huang Y.H."/>
            <person name="Xu Z.Y."/>
            <person name="Chen M.L."/>
            <person name="Du X.Y."/>
            <person name="Qiu B.Y."/>
            <person name="Chen P.T."/>
            <person name="Zhang W."/>
            <person name="Slipinski A."/>
            <person name="Escalona H.E."/>
            <person name="Waterhouse R.M."/>
            <person name="Zwick A."/>
            <person name="Pang H."/>
        </authorList>
    </citation>
    <scope>NUCLEOTIDE SEQUENCE [LARGE SCALE GENOMIC DNA]</scope>
    <source>
        <strain evidence="8">SYSU2018</strain>
    </source>
</reference>
<dbReference type="Pfam" id="PF04893">
    <property type="entry name" value="Yip1"/>
    <property type="match status" value="1"/>
</dbReference>
<comment type="caution">
    <text evidence="8">The sequence shown here is derived from an EMBL/GenBank/DDBJ whole genome shotgun (WGS) entry which is preliminary data.</text>
</comment>
<name>A0ABD2NHJ8_9CUCU</name>
<feature type="domain" description="Yip1" evidence="7">
    <location>
        <begin position="109"/>
        <end position="249"/>
    </location>
</feature>